<dbReference type="Proteomes" id="UP000887565">
    <property type="component" value="Unplaced"/>
</dbReference>
<name>A0A915HUQ4_ROMCU</name>
<sequence>MHPLKLLSIKGSEQNTSSLTDDGKIEPYDDAAICANVRDRVLHSKDITSIHHAVGAPMLLLFLSQIDQNMVMSDEVKQTNFNLVANNPFSRYGPPETWPIYKMKFDHQIAETPALTRLYSLPNHHEWMNAIQGTMPLVTHVCSPHSETELRAIIKNEIPKLMLKSDSMEIDLICEQNWVK</sequence>
<dbReference type="AlphaFoldDB" id="A0A915HUQ4"/>
<accession>A0A915HUQ4</accession>
<reference evidence="2" key="1">
    <citation type="submission" date="2022-11" db="UniProtKB">
        <authorList>
            <consortium name="WormBaseParasite"/>
        </authorList>
    </citation>
    <scope>IDENTIFICATION</scope>
</reference>
<protein>
    <submittedName>
        <fullName evidence="2">Uncharacterized protein</fullName>
    </submittedName>
</protein>
<evidence type="ECO:0000313" key="2">
    <source>
        <dbReference type="WBParaSite" id="nRc.2.0.1.t05142-RA"/>
    </source>
</evidence>
<proteinExistence type="predicted"/>
<keyword evidence="1" id="KW-1185">Reference proteome</keyword>
<organism evidence="1 2">
    <name type="scientific">Romanomermis culicivorax</name>
    <name type="common">Nematode worm</name>
    <dbReference type="NCBI Taxonomy" id="13658"/>
    <lineage>
        <taxon>Eukaryota</taxon>
        <taxon>Metazoa</taxon>
        <taxon>Ecdysozoa</taxon>
        <taxon>Nematoda</taxon>
        <taxon>Enoplea</taxon>
        <taxon>Dorylaimia</taxon>
        <taxon>Mermithida</taxon>
        <taxon>Mermithoidea</taxon>
        <taxon>Mermithidae</taxon>
        <taxon>Romanomermis</taxon>
    </lineage>
</organism>
<dbReference type="WBParaSite" id="nRc.2.0.1.t05142-RA">
    <property type="protein sequence ID" value="nRc.2.0.1.t05142-RA"/>
    <property type="gene ID" value="nRc.2.0.1.g05142"/>
</dbReference>
<evidence type="ECO:0000313" key="1">
    <source>
        <dbReference type="Proteomes" id="UP000887565"/>
    </source>
</evidence>